<dbReference type="GO" id="GO:0007281">
    <property type="term" value="P:germ cell development"/>
    <property type="evidence" value="ECO:0007669"/>
    <property type="project" value="TreeGrafter"/>
</dbReference>
<name>A0AAW1HVJ4_POPJA</name>
<dbReference type="PROSITE" id="PS50137">
    <property type="entry name" value="DS_RBD"/>
    <property type="match status" value="3"/>
</dbReference>
<accession>A0AAW1HVJ4</accession>
<evidence type="ECO:0000313" key="5">
    <source>
        <dbReference type="Proteomes" id="UP001458880"/>
    </source>
</evidence>
<dbReference type="GO" id="GO:0010494">
    <property type="term" value="C:cytoplasmic stress granule"/>
    <property type="evidence" value="ECO:0007669"/>
    <property type="project" value="TreeGrafter"/>
</dbReference>
<dbReference type="SUPFAM" id="SSF54768">
    <property type="entry name" value="dsRNA-binding domain-like"/>
    <property type="match status" value="3"/>
</dbReference>
<dbReference type="SMART" id="SM00358">
    <property type="entry name" value="DSRM"/>
    <property type="match status" value="4"/>
</dbReference>
<dbReference type="Gene3D" id="3.30.160.20">
    <property type="match status" value="4"/>
</dbReference>
<evidence type="ECO:0000259" key="3">
    <source>
        <dbReference type="PROSITE" id="PS50137"/>
    </source>
</evidence>
<dbReference type="Pfam" id="PF00035">
    <property type="entry name" value="dsrm"/>
    <property type="match status" value="3"/>
</dbReference>
<protein>
    <submittedName>
        <fullName evidence="4">Double-stranded RNA binding motif</fullName>
    </submittedName>
</protein>
<keyword evidence="5" id="KW-1185">Reference proteome</keyword>
<dbReference type="GO" id="GO:0003725">
    <property type="term" value="F:double-stranded RNA binding"/>
    <property type="evidence" value="ECO:0007669"/>
    <property type="project" value="TreeGrafter"/>
</dbReference>
<dbReference type="InterPro" id="IPR051740">
    <property type="entry name" value="DRBM-containing_protein"/>
</dbReference>
<evidence type="ECO:0000256" key="2">
    <source>
        <dbReference type="PROSITE-ProRule" id="PRU00266"/>
    </source>
</evidence>
<comment type="caution">
    <text evidence="4">The sequence shown here is derived from an EMBL/GenBank/DDBJ whole genome shotgun (WGS) entry which is preliminary data.</text>
</comment>
<dbReference type="InterPro" id="IPR014720">
    <property type="entry name" value="dsRBD_dom"/>
</dbReference>
<dbReference type="GO" id="GO:0035418">
    <property type="term" value="P:protein localization to synapse"/>
    <property type="evidence" value="ECO:0007669"/>
    <property type="project" value="TreeGrafter"/>
</dbReference>
<feature type="domain" description="DRBM" evidence="3">
    <location>
        <begin position="309"/>
        <end position="376"/>
    </location>
</feature>
<dbReference type="CDD" id="cd19861">
    <property type="entry name" value="DSRM_STAU_rpt5"/>
    <property type="match status" value="1"/>
</dbReference>
<dbReference type="AlphaFoldDB" id="A0AAW1HVJ4"/>
<organism evidence="4 5">
    <name type="scientific">Popillia japonica</name>
    <name type="common">Japanese beetle</name>
    <dbReference type="NCBI Taxonomy" id="7064"/>
    <lineage>
        <taxon>Eukaryota</taxon>
        <taxon>Metazoa</taxon>
        <taxon>Ecdysozoa</taxon>
        <taxon>Arthropoda</taxon>
        <taxon>Hexapoda</taxon>
        <taxon>Insecta</taxon>
        <taxon>Pterygota</taxon>
        <taxon>Neoptera</taxon>
        <taxon>Endopterygota</taxon>
        <taxon>Coleoptera</taxon>
        <taxon>Polyphaga</taxon>
        <taxon>Scarabaeiformia</taxon>
        <taxon>Scarabaeidae</taxon>
        <taxon>Rutelinae</taxon>
        <taxon>Popillia</taxon>
    </lineage>
</organism>
<dbReference type="GO" id="GO:0003729">
    <property type="term" value="F:mRNA binding"/>
    <property type="evidence" value="ECO:0007669"/>
    <property type="project" value="TreeGrafter"/>
</dbReference>
<dbReference type="Proteomes" id="UP001458880">
    <property type="component" value="Unassembled WGS sequence"/>
</dbReference>
<evidence type="ECO:0000313" key="4">
    <source>
        <dbReference type="EMBL" id="KAK9680697.1"/>
    </source>
</evidence>
<reference evidence="4 5" key="1">
    <citation type="journal article" date="2024" name="BMC Genomics">
        <title>De novo assembly and annotation of Popillia japonica's genome with initial clues to its potential as an invasive pest.</title>
        <authorList>
            <person name="Cucini C."/>
            <person name="Boschi S."/>
            <person name="Funari R."/>
            <person name="Cardaioli E."/>
            <person name="Iannotti N."/>
            <person name="Marturano G."/>
            <person name="Paoli F."/>
            <person name="Bruttini M."/>
            <person name="Carapelli A."/>
            <person name="Frati F."/>
            <person name="Nardi F."/>
        </authorList>
    </citation>
    <scope>NUCLEOTIDE SEQUENCE [LARGE SCALE GENOMIC DNA]</scope>
    <source>
        <strain evidence="4">DMR45628</strain>
    </source>
</reference>
<dbReference type="GO" id="GO:0032839">
    <property type="term" value="C:dendrite cytoplasm"/>
    <property type="evidence" value="ECO:0007669"/>
    <property type="project" value="GOC"/>
</dbReference>
<keyword evidence="1 2" id="KW-0694">RNA-binding</keyword>
<dbReference type="GO" id="GO:0098964">
    <property type="term" value="P:anterograde dendritic transport of messenger ribonucleoprotein complex"/>
    <property type="evidence" value="ECO:0007669"/>
    <property type="project" value="TreeGrafter"/>
</dbReference>
<feature type="domain" description="DRBM" evidence="3">
    <location>
        <begin position="95"/>
        <end position="162"/>
    </location>
</feature>
<dbReference type="EMBL" id="JASPKY010000880">
    <property type="protein sequence ID" value="KAK9680697.1"/>
    <property type="molecule type" value="Genomic_DNA"/>
</dbReference>
<feature type="domain" description="DRBM" evidence="3">
    <location>
        <begin position="177"/>
        <end position="286"/>
    </location>
</feature>
<dbReference type="GO" id="GO:0008298">
    <property type="term" value="P:intracellular mRNA localization"/>
    <property type="evidence" value="ECO:0007669"/>
    <property type="project" value="TreeGrafter"/>
</dbReference>
<evidence type="ECO:0000256" key="1">
    <source>
        <dbReference type="ARBA" id="ARBA00022884"/>
    </source>
</evidence>
<dbReference type="GO" id="GO:0010468">
    <property type="term" value="P:regulation of gene expression"/>
    <property type="evidence" value="ECO:0007669"/>
    <property type="project" value="UniProtKB-ARBA"/>
</dbReference>
<dbReference type="GO" id="GO:0005886">
    <property type="term" value="C:plasma membrane"/>
    <property type="evidence" value="ECO:0007669"/>
    <property type="project" value="TreeGrafter"/>
</dbReference>
<dbReference type="GO" id="GO:0043025">
    <property type="term" value="C:neuronal cell body"/>
    <property type="evidence" value="ECO:0007669"/>
    <property type="project" value="TreeGrafter"/>
</dbReference>
<dbReference type="PANTHER" id="PTHR46054">
    <property type="entry name" value="MATERNAL EFFECT PROTEIN STAUFEN"/>
    <property type="match status" value="1"/>
</dbReference>
<proteinExistence type="predicted"/>
<dbReference type="FunFam" id="3.30.160.20:FF:000007">
    <property type="entry name" value="Double-stranded RNA-binding protein Staufen homolog 1"/>
    <property type="match status" value="1"/>
</dbReference>
<dbReference type="PANTHER" id="PTHR46054:SF3">
    <property type="entry name" value="MATERNAL EFFECT PROTEIN STAUFEN"/>
    <property type="match status" value="1"/>
</dbReference>
<sequence>MKFNQPLVGNWYYFPRNISVSSTLAGNGRYCQNMFSIFLLLLSVTFVNSVNLNDVVSKFHDEKCIEDDFIDPDLLAHAADPWQSTIYDKAATSRNSLSLIHELSILNKIEYYYYLEKEEGPNHAKTFHISLRLGNEVYKGDGMSLKEAKRHAADEALLHTDYIIPEVKEKHKITELTPTVELNNVATKLGMKVTYLSQDELEAERLIYKQKNITIPGKYKTHLDKLNHSTYHPYETKKLDVPKENQQGKQFKVGVIVGQMRFIGVGYTLQSAKHDAAKNALIGLSKLSVKDIEQCVEEGVVCNPDNNKSPISVLYELAQEKGIHLNFEVTDDNGRPHEKVFTTTCQFGDLTVEGSGKSKKLAKRSASENMLERLKHTAPSEVNTDVTIKKISKKKKKKKVIKSSLEKFSIDAKNFVTSTWDALFSDEDDKMDDAIDDRKGSRKGSGDGGKGDFKQFLLELAQQTGISAHFIDLGIEESKHYSLLFLGLEPKHVCLGDGSSYDYSRQKASLEALNFLQKLGITNMIPDQGTFDYIKNMDFGKMYMIADEVASENENVKEE</sequence>
<gene>
    <name evidence="4" type="ORF">QE152_g38887</name>
</gene>